<feature type="transmembrane region" description="Helical" evidence="1">
    <location>
        <begin position="97"/>
        <end position="116"/>
    </location>
</feature>
<keyword evidence="1" id="KW-0812">Transmembrane</keyword>
<dbReference type="EMBL" id="SDMR01000007">
    <property type="protein sequence ID" value="TBT95076.1"/>
    <property type="molecule type" value="Genomic_DNA"/>
</dbReference>
<feature type="transmembrane region" description="Helical" evidence="1">
    <location>
        <begin position="355"/>
        <end position="375"/>
    </location>
</feature>
<evidence type="ECO:0008006" key="4">
    <source>
        <dbReference type="Google" id="ProtNLM"/>
    </source>
</evidence>
<proteinExistence type="predicted"/>
<gene>
    <name evidence="2" type="ORF">ET996_07370</name>
</gene>
<keyword evidence="3" id="KW-1185">Reference proteome</keyword>
<name>A0A4Q9KKQ5_PROTD</name>
<feature type="transmembrane region" description="Helical" evidence="1">
    <location>
        <begin position="157"/>
        <end position="176"/>
    </location>
</feature>
<reference evidence="2 3" key="1">
    <citation type="submission" date="2019-01" db="EMBL/GenBank/DDBJ databases">
        <title>Lactibacter flavus gen. nov., sp. nov., a novel bacterium of the family Propionibacteriaceae isolated from raw milk and dairy products.</title>
        <authorList>
            <person name="Huptas C."/>
            <person name="Wenning M."/>
            <person name="Breitenwieser F."/>
            <person name="Doll E."/>
            <person name="Von Neubeck M."/>
            <person name="Busse H.-J."/>
            <person name="Scherer S."/>
        </authorList>
    </citation>
    <scope>NUCLEOTIDE SEQUENCE [LARGE SCALE GENOMIC DNA]</scope>
    <source>
        <strain evidence="2 3">DSM 22130</strain>
    </source>
</reference>
<keyword evidence="1" id="KW-1133">Transmembrane helix</keyword>
<keyword evidence="1" id="KW-0472">Membrane</keyword>
<sequence>MTKVTTAIEHLRAAFADLFADRVPARTWRLPEFLACTVMLVASTVPIIWFLRNLHLENELAMVTTTIKSAIIVSFLLAALIWLLLMSPTRLRLPGPVVGLLFIEVVIFTVAWYAWYVPKWGPWSDNADALERGATQILRLSDPYAVVTKFGGTLSPMLGGFLLALPFVVLFGNVFFQTIVWVLGGAIALLKSVGVHGACAASMIFGLTLWTRLATPSQSDNWITAAGVVATAGWGYLVTRKHPERRWLIIAVGALYGCCLTYRFIMWPTVLPLLVLFVRTFKWRRTLVFMVPAAVVTVGLTLLPLAINAKNYLNGPVAMGLIKATRSSVPFSGVIVSTITIATFALASARVRSLSGVWGASALGMAAMLLSVAATKYELGFTTAVSTYDTVAFTGTWLVFGAVSLALPTARDIANHQSARRAAGLRGR</sequence>
<feature type="transmembrane region" description="Helical" evidence="1">
    <location>
        <begin position="387"/>
        <end position="407"/>
    </location>
</feature>
<accession>A0A4Q9KKQ5</accession>
<feature type="transmembrane region" description="Helical" evidence="1">
    <location>
        <begin position="33"/>
        <end position="51"/>
    </location>
</feature>
<organism evidence="2 3">
    <name type="scientific">Propioniciclava tarda</name>
    <dbReference type="NCBI Taxonomy" id="433330"/>
    <lineage>
        <taxon>Bacteria</taxon>
        <taxon>Bacillati</taxon>
        <taxon>Actinomycetota</taxon>
        <taxon>Actinomycetes</taxon>
        <taxon>Propionibacteriales</taxon>
        <taxon>Propionibacteriaceae</taxon>
        <taxon>Propioniciclava</taxon>
    </lineage>
</organism>
<protein>
    <recommendedName>
        <fullName evidence="4">Glycosyltransferase RgtA/B/C/D-like domain-containing protein</fullName>
    </recommendedName>
</protein>
<dbReference type="Proteomes" id="UP000291933">
    <property type="component" value="Unassembled WGS sequence"/>
</dbReference>
<evidence type="ECO:0000313" key="3">
    <source>
        <dbReference type="Proteomes" id="UP000291933"/>
    </source>
</evidence>
<feature type="transmembrane region" description="Helical" evidence="1">
    <location>
        <begin position="63"/>
        <end position="85"/>
    </location>
</feature>
<evidence type="ECO:0000256" key="1">
    <source>
        <dbReference type="SAM" id="Phobius"/>
    </source>
</evidence>
<dbReference type="AlphaFoldDB" id="A0A4Q9KKQ5"/>
<dbReference type="RefSeq" id="WP_142640442.1">
    <property type="nucleotide sequence ID" value="NZ_FXTL01000006.1"/>
</dbReference>
<feature type="transmembrane region" description="Helical" evidence="1">
    <location>
        <begin position="188"/>
        <end position="210"/>
    </location>
</feature>
<feature type="transmembrane region" description="Helical" evidence="1">
    <location>
        <begin position="328"/>
        <end position="349"/>
    </location>
</feature>
<comment type="caution">
    <text evidence="2">The sequence shown here is derived from an EMBL/GenBank/DDBJ whole genome shotgun (WGS) entry which is preliminary data.</text>
</comment>
<feature type="transmembrane region" description="Helical" evidence="1">
    <location>
        <begin position="287"/>
        <end position="307"/>
    </location>
</feature>
<evidence type="ECO:0000313" key="2">
    <source>
        <dbReference type="EMBL" id="TBT95076.1"/>
    </source>
</evidence>
<feature type="transmembrane region" description="Helical" evidence="1">
    <location>
        <begin position="246"/>
        <end position="267"/>
    </location>
</feature>